<dbReference type="GO" id="GO:0043139">
    <property type="term" value="F:5'-3' DNA helicase activity"/>
    <property type="evidence" value="ECO:0007669"/>
    <property type="project" value="UniProtKB-EC"/>
</dbReference>
<keyword evidence="5" id="KW-1185">Reference proteome</keyword>
<sequence>MGWGDRYISHHYVVIYWDVATAVLRDAYPYLKAKRAYNQETVTQLNGQSESLSGEVTMPVEVVNGQMKLKDQMKEYSDRGDVLEDMCFLDYFLETYDGKPPKKHQDGSESEARSQRVPYREGSGRGKQCRVIRQSGHETLPQFIGRWFARRDRPDIYEYYCAQMMLLLKPWRTMADLKPAEVTFAIAFAEVEATLSAKHKRVLDNIQYFHESSDGAHAKKPETIIGASMLSLDEDDRMDIDIDDMLDNSEQNQFTEVDVDIARSERHPMREVHFGIDAINIAEQAGMFDEICCDTALPSIAPQADDADVMCFWQWEQKLKSITRQRGKDLGHSTPDDRNIINPIRGEGEVEPGGSSEREPQAPPKERILLAKLNTEQKMAHDIIENHLKASIAGRSPSQLLMQVQGQGGTGKTVLINAITETFEYYRVEQKLAKTATSGVAASLIAGQTLHSWGGIPIHPGKDDDWHMKGSKATEAKRKFNMIDKEYLVIDECSMMTKDLLALTSQIIAKHRSHEGRNGHEMFGGMSVILFGDFHQFPPVGNPTAALYHSSIAGATARSIVGQAIYEHFTTVVTLVKQNRVEDTEWNSLLNRLRTGDCTEEDIEELQKLDILKCPDDNYSTFPWNSAILVTSHHGPRERWNAAAI</sequence>
<dbReference type="GO" id="GO:0016887">
    <property type="term" value="F:ATP hydrolysis activity"/>
    <property type="evidence" value="ECO:0007669"/>
    <property type="project" value="RHEA"/>
</dbReference>
<proteinExistence type="inferred from homology"/>
<reference evidence="5" key="1">
    <citation type="journal article" date="2017" name="Nat. Ecol. Evol.">
        <title>Genome expansion and lineage-specific genetic innovations in the forest pathogenic fungi Armillaria.</title>
        <authorList>
            <person name="Sipos G."/>
            <person name="Prasanna A.N."/>
            <person name="Walter M.C."/>
            <person name="O'Connor E."/>
            <person name="Balint B."/>
            <person name="Krizsan K."/>
            <person name="Kiss B."/>
            <person name="Hess J."/>
            <person name="Varga T."/>
            <person name="Slot J."/>
            <person name="Riley R."/>
            <person name="Boka B."/>
            <person name="Rigling D."/>
            <person name="Barry K."/>
            <person name="Lee J."/>
            <person name="Mihaltcheva S."/>
            <person name="LaButti K."/>
            <person name="Lipzen A."/>
            <person name="Waldron R."/>
            <person name="Moloney N.M."/>
            <person name="Sperisen C."/>
            <person name="Kredics L."/>
            <person name="Vagvoelgyi C."/>
            <person name="Patrignani A."/>
            <person name="Fitzpatrick D."/>
            <person name="Nagy I."/>
            <person name="Doyle S."/>
            <person name="Anderson J.B."/>
            <person name="Grigoriev I.V."/>
            <person name="Gueldener U."/>
            <person name="Muensterkoetter M."/>
            <person name="Nagy L.G."/>
        </authorList>
    </citation>
    <scope>NUCLEOTIDE SEQUENCE [LARGE SCALE GENOMIC DNA]</scope>
    <source>
        <strain evidence="5">C18/9</strain>
    </source>
</reference>
<dbReference type="GO" id="GO:0006281">
    <property type="term" value="P:DNA repair"/>
    <property type="evidence" value="ECO:0007669"/>
    <property type="project" value="UniProtKB-KW"/>
</dbReference>
<dbReference type="Proteomes" id="UP000219338">
    <property type="component" value="Unassembled WGS sequence"/>
</dbReference>
<evidence type="ECO:0000259" key="3">
    <source>
        <dbReference type="Pfam" id="PF05970"/>
    </source>
</evidence>
<gene>
    <name evidence="4" type="ORF">ARMOST_06518</name>
</gene>
<dbReference type="SUPFAM" id="SSF52540">
    <property type="entry name" value="P-loop containing nucleoside triphosphate hydrolases"/>
    <property type="match status" value="1"/>
</dbReference>
<protein>
    <recommendedName>
        <fullName evidence="1">ATP-dependent DNA helicase</fullName>
        <ecNumber evidence="1">5.6.2.3</ecNumber>
    </recommendedName>
</protein>
<dbReference type="EC" id="5.6.2.3" evidence="1"/>
<dbReference type="OrthoDB" id="2986975at2759"/>
<comment type="catalytic activity">
    <reaction evidence="1">
        <text>ATP + H2O = ADP + phosphate + H(+)</text>
        <dbReference type="Rhea" id="RHEA:13065"/>
        <dbReference type="ChEBI" id="CHEBI:15377"/>
        <dbReference type="ChEBI" id="CHEBI:15378"/>
        <dbReference type="ChEBI" id="CHEBI:30616"/>
        <dbReference type="ChEBI" id="CHEBI:43474"/>
        <dbReference type="ChEBI" id="CHEBI:456216"/>
        <dbReference type="EC" id="5.6.2.3"/>
    </reaction>
</comment>
<organism evidence="4 5">
    <name type="scientific">Armillaria ostoyae</name>
    <name type="common">Armillaria root rot fungus</name>
    <dbReference type="NCBI Taxonomy" id="47428"/>
    <lineage>
        <taxon>Eukaryota</taxon>
        <taxon>Fungi</taxon>
        <taxon>Dikarya</taxon>
        <taxon>Basidiomycota</taxon>
        <taxon>Agaricomycotina</taxon>
        <taxon>Agaricomycetes</taxon>
        <taxon>Agaricomycetidae</taxon>
        <taxon>Agaricales</taxon>
        <taxon>Marasmiineae</taxon>
        <taxon>Physalacriaceae</taxon>
        <taxon>Armillaria</taxon>
    </lineage>
</organism>
<dbReference type="InterPro" id="IPR027417">
    <property type="entry name" value="P-loop_NTPase"/>
</dbReference>
<evidence type="ECO:0000256" key="1">
    <source>
        <dbReference type="RuleBase" id="RU363044"/>
    </source>
</evidence>
<keyword evidence="1" id="KW-0233">DNA recombination</keyword>
<feature type="compositionally biased region" description="Basic and acidic residues" evidence="2">
    <location>
        <begin position="99"/>
        <end position="124"/>
    </location>
</feature>
<dbReference type="Pfam" id="PF05970">
    <property type="entry name" value="PIF1"/>
    <property type="match status" value="1"/>
</dbReference>
<dbReference type="STRING" id="47428.A0A284R3A1"/>
<feature type="domain" description="DNA helicase Pif1-like DEAD-box helicase" evidence="3">
    <location>
        <begin position="372"/>
        <end position="601"/>
    </location>
</feature>
<dbReference type="GO" id="GO:0006310">
    <property type="term" value="P:DNA recombination"/>
    <property type="evidence" value="ECO:0007669"/>
    <property type="project" value="UniProtKB-KW"/>
</dbReference>
<keyword evidence="1" id="KW-0234">DNA repair</keyword>
<dbReference type="InterPro" id="IPR051055">
    <property type="entry name" value="PIF1_helicase"/>
</dbReference>
<feature type="region of interest" description="Disordered" evidence="2">
    <location>
        <begin position="325"/>
        <end position="364"/>
    </location>
</feature>
<name>A0A284R3A1_ARMOS</name>
<evidence type="ECO:0000313" key="5">
    <source>
        <dbReference type="Proteomes" id="UP000219338"/>
    </source>
</evidence>
<feature type="region of interest" description="Disordered" evidence="2">
    <location>
        <begin position="99"/>
        <end position="128"/>
    </location>
</feature>
<keyword evidence="1" id="KW-0227">DNA damage</keyword>
<keyword evidence="1" id="KW-0347">Helicase</keyword>
<dbReference type="Gene3D" id="3.40.50.300">
    <property type="entry name" value="P-loop containing nucleotide triphosphate hydrolases"/>
    <property type="match status" value="1"/>
</dbReference>
<dbReference type="PANTHER" id="PTHR47642">
    <property type="entry name" value="ATP-DEPENDENT DNA HELICASE"/>
    <property type="match status" value="1"/>
</dbReference>
<feature type="compositionally biased region" description="Basic and acidic residues" evidence="2">
    <location>
        <begin position="326"/>
        <end position="339"/>
    </location>
</feature>
<dbReference type="AlphaFoldDB" id="A0A284R3A1"/>
<comment type="cofactor">
    <cofactor evidence="1">
        <name>Mg(2+)</name>
        <dbReference type="ChEBI" id="CHEBI:18420"/>
    </cofactor>
</comment>
<keyword evidence="1" id="KW-0067">ATP-binding</keyword>
<dbReference type="InterPro" id="IPR010285">
    <property type="entry name" value="DNA_helicase_pif1-like_DEAD"/>
</dbReference>
<accession>A0A284R3A1</accession>
<keyword evidence="1" id="KW-0547">Nucleotide-binding</keyword>
<dbReference type="GO" id="GO:0000723">
    <property type="term" value="P:telomere maintenance"/>
    <property type="evidence" value="ECO:0007669"/>
    <property type="project" value="InterPro"/>
</dbReference>
<dbReference type="GO" id="GO:0005524">
    <property type="term" value="F:ATP binding"/>
    <property type="evidence" value="ECO:0007669"/>
    <property type="project" value="UniProtKB-KW"/>
</dbReference>
<dbReference type="EMBL" id="FUEG01000004">
    <property type="protein sequence ID" value="SJL03172.1"/>
    <property type="molecule type" value="Genomic_DNA"/>
</dbReference>
<evidence type="ECO:0000313" key="4">
    <source>
        <dbReference type="EMBL" id="SJL03172.1"/>
    </source>
</evidence>
<keyword evidence="1" id="KW-0378">Hydrolase</keyword>
<evidence type="ECO:0000256" key="2">
    <source>
        <dbReference type="SAM" id="MobiDB-lite"/>
    </source>
</evidence>
<comment type="similarity">
    <text evidence="1">Belongs to the helicase family.</text>
</comment>